<dbReference type="RefSeq" id="WP_150690390.1">
    <property type="nucleotide sequence ID" value="NZ_CABPSJ010000002.1"/>
</dbReference>
<evidence type="ECO:0000259" key="4">
    <source>
        <dbReference type="PROSITE" id="PS01124"/>
    </source>
</evidence>
<evidence type="ECO:0000256" key="3">
    <source>
        <dbReference type="ARBA" id="ARBA00023163"/>
    </source>
</evidence>
<evidence type="ECO:0000313" key="5">
    <source>
        <dbReference type="EMBL" id="VVE00752.1"/>
    </source>
</evidence>
<sequence>MITHLALNGVTESCLGVGIDIVSSAAHLADNRTTHAPHAARLLRQRVVSLDGHPVRSGAGRSISVDGALSLRGIGASDVLVVPGWFAATETSIEELLSRDEAQRVTAFLERAAAKGVMLAASCSATFMLAETGVLDGQRATTTWWLSSVFARRFPAVSLAADRMVVQAPGVLTAGSAFAHADLMLAVIARIASPTLAQWAARYLVLDNRSSQSHYMAIEHLRVSDPVLQKVEHFIINNIDRQITLEELASVAAISPRTLARRMHTGLGMTPNELVQRLRVSHATHLLETTSVSVDDVAARVGYADPAAFRRVFRRFAGNSPRGRRLQSAELHQDN</sequence>
<dbReference type="PANTHER" id="PTHR43280">
    <property type="entry name" value="ARAC-FAMILY TRANSCRIPTIONAL REGULATOR"/>
    <property type="match status" value="1"/>
</dbReference>
<dbReference type="InterPro" id="IPR029062">
    <property type="entry name" value="Class_I_gatase-like"/>
</dbReference>
<dbReference type="InterPro" id="IPR018060">
    <property type="entry name" value="HTH_AraC"/>
</dbReference>
<dbReference type="Gene3D" id="3.40.50.880">
    <property type="match status" value="1"/>
</dbReference>
<dbReference type="Gene3D" id="1.10.10.60">
    <property type="entry name" value="Homeodomain-like"/>
    <property type="match status" value="1"/>
</dbReference>
<dbReference type="SUPFAM" id="SSF46689">
    <property type="entry name" value="Homeodomain-like"/>
    <property type="match status" value="2"/>
</dbReference>
<dbReference type="Pfam" id="PF12833">
    <property type="entry name" value="HTH_18"/>
    <property type="match status" value="1"/>
</dbReference>
<dbReference type="GO" id="GO:0043565">
    <property type="term" value="F:sequence-specific DNA binding"/>
    <property type="evidence" value="ECO:0007669"/>
    <property type="project" value="InterPro"/>
</dbReference>
<dbReference type="InterPro" id="IPR018062">
    <property type="entry name" value="HTH_AraC-typ_CS"/>
</dbReference>
<dbReference type="InterPro" id="IPR009057">
    <property type="entry name" value="Homeodomain-like_sf"/>
</dbReference>
<dbReference type="OrthoDB" id="9803764at2"/>
<dbReference type="SUPFAM" id="SSF52317">
    <property type="entry name" value="Class I glutamine amidotransferase-like"/>
    <property type="match status" value="1"/>
</dbReference>
<dbReference type="AlphaFoldDB" id="A0A5E4ULG9"/>
<dbReference type="PROSITE" id="PS01124">
    <property type="entry name" value="HTH_ARAC_FAMILY_2"/>
    <property type="match status" value="1"/>
</dbReference>
<dbReference type="GO" id="GO:0003700">
    <property type="term" value="F:DNA-binding transcription factor activity"/>
    <property type="evidence" value="ECO:0007669"/>
    <property type="project" value="InterPro"/>
</dbReference>
<evidence type="ECO:0000256" key="2">
    <source>
        <dbReference type="ARBA" id="ARBA00023125"/>
    </source>
</evidence>
<name>A0A5E4ULG9_9BURK</name>
<protein>
    <submittedName>
        <fullName evidence="5">AraC family transcriptional regulator</fullName>
    </submittedName>
</protein>
<gene>
    <name evidence="5" type="ORF">PCO31110_02135</name>
</gene>
<evidence type="ECO:0000313" key="6">
    <source>
        <dbReference type="Proteomes" id="UP000337189"/>
    </source>
</evidence>
<feature type="domain" description="HTH araC/xylS-type" evidence="4">
    <location>
        <begin position="229"/>
        <end position="327"/>
    </location>
</feature>
<dbReference type="PROSITE" id="PS00041">
    <property type="entry name" value="HTH_ARAC_FAMILY_1"/>
    <property type="match status" value="1"/>
</dbReference>
<organism evidence="5 6">
    <name type="scientific">Pandoraea communis</name>
    <dbReference type="NCBI Taxonomy" id="2508297"/>
    <lineage>
        <taxon>Bacteria</taxon>
        <taxon>Pseudomonadati</taxon>
        <taxon>Pseudomonadota</taxon>
        <taxon>Betaproteobacteria</taxon>
        <taxon>Burkholderiales</taxon>
        <taxon>Burkholderiaceae</taxon>
        <taxon>Pandoraea</taxon>
    </lineage>
</organism>
<proteinExistence type="predicted"/>
<dbReference type="SMART" id="SM00342">
    <property type="entry name" value="HTH_ARAC"/>
    <property type="match status" value="1"/>
</dbReference>
<dbReference type="PANTHER" id="PTHR43280:SF2">
    <property type="entry name" value="HTH-TYPE TRANSCRIPTIONAL REGULATOR EXSA"/>
    <property type="match status" value="1"/>
</dbReference>
<keyword evidence="1" id="KW-0805">Transcription regulation</keyword>
<dbReference type="Pfam" id="PF01965">
    <property type="entry name" value="DJ-1_PfpI"/>
    <property type="match status" value="1"/>
</dbReference>
<dbReference type="CDD" id="cd03138">
    <property type="entry name" value="GATase1_AraC_2"/>
    <property type="match status" value="1"/>
</dbReference>
<dbReference type="InterPro" id="IPR002818">
    <property type="entry name" value="DJ-1/PfpI"/>
</dbReference>
<dbReference type="EMBL" id="CABPSJ010000002">
    <property type="protein sequence ID" value="VVE00752.1"/>
    <property type="molecule type" value="Genomic_DNA"/>
</dbReference>
<dbReference type="Proteomes" id="UP000337189">
    <property type="component" value="Unassembled WGS sequence"/>
</dbReference>
<reference evidence="5 6" key="1">
    <citation type="submission" date="2019-08" db="EMBL/GenBank/DDBJ databases">
        <authorList>
            <person name="Peeters C."/>
        </authorList>
    </citation>
    <scope>NUCLEOTIDE SEQUENCE [LARGE SCALE GENOMIC DNA]</scope>
    <source>
        <strain evidence="5 6">LMG 31110</strain>
    </source>
</reference>
<evidence type="ECO:0000256" key="1">
    <source>
        <dbReference type="ARBA" id="ARBA00023015"/>
    </source>
</evidence>
<accession>A0A5E4ULG9</accession>
<keyword evidence="3" id="KW-0804">Transcription</keyword>
<keyword evidence="2" id="KW-0238">DNA-binding</keyword>